<evidence type="ECO:0000256" key="5">
    <source>
        <dbReference type="ARBA" id="ARBA00022729"/>
    </source>
</evidence>
<evidence type="ECO:0000259" key="9">
    <source>
        <dbReference type="PROSITE" id="PS51346"/>
    </source>
</evidence>
<evidence type="ECO:0000256" key="4">
    <source>
        <dbReference type="ARBA" id="ARBA00022723"/>
    </source>
</evidence>
<dbReference type="GO" id="GO:0034480">
    <property type="term" value="F:phosphatidylcholine phospholipase C activity"/>
    <property type="evidence" value="ECO:0007669"/>
    <property type="project" value="UniProtKB-EC"/>
</dbReference>
<dbReference type="SUPFAM" id="SSF48537">
    <property type="entry name" value="Phospholipase C/P1 nuclease"/>
    <property type="match status" value="1"/>
</dbReference>
<dbReference type="STRING" id="318464.IO99_06245"/>
<keyword evidence="11" id="KW-1185">Reference proteome</keyword>
<dbReference type="InterPro" id="IPR001531">
    <property type="entry name" value="Zn_PLipaseC"/>
</dbReference>
<dbReference type="InterPro" id="IPR008947">
    <property type="entry name" value="PLipase_C/P1_nuclease_dom_sf"/>
</dbReference>
<dbReference type="SMART" id="SM00770">
    <property type="entry name" value="Zn_dep_PLPC"/>
    <property type="match status" value="1"/>
</dbReference>
<evidence type="ECO:0000256" key="3">
    <source>
        <dbReference type="ARBA" id="ARBA00022525"/>
    </source>
</evidence>
<evidence type="ECO:0000256" key="7">
    <source>
        <dbReference type="ARBA" id="ARBA00022833"/>
    </source>
</evidence>
<evidence type="ECO:0000256" key="1">
    <source>
        <dbReference type="ARBA" id="ARBA00012018"/>
    </source>
</evidence>
<dbReference type="EMBL" id="JPMD01000014">
    <property type="protein sequence ID" value="KEZ87187.1"/>
    <property type="molecule type" value="Genomic_DNA"/>
</dbReference>
<dbReference type="PROSITE" id="PS51346">
    <property type="entry name" value="PROKAR_ZN_DEPEND_PLPC_2"/>
    <property type="match status" value="1"/>
</dbReference>
<evidence type="ECO:0000256" key="6">
    <source>
        <dbReference type="ARBA" id="ARBA00022801"/>
    </source>
</evidence>
<dbReference type="eggNOG" id="ENOG5032CXY">
    <property type="taxonomic scope" value="Bacteria"/>
</dbReference>
<keyword evidence="6" id="KW-0378">Hydrolase</keyword>
<dbReference type="Gene3D" id="1.10.575.10">
    <property type="entry name" value="P1 Nuclease"/>
    <property type="match status" value="1"/>
</dbReference>
<keyword evidence="4" id="KW-0479">Metal-binding</keyword>
<evidence type="ECO:0000256" key="2">
    <source>
        <dbReference type="ARBA" id="ARBA00018391"/>
    </source>
</evidence>
<feature type="domain" description="Zn-dependent PLC" evidence="9">
    <location>
        <begin position="21"/>
        <end position="236"/>
    </location>
</feature>
<proteinExistence type="predicted"/>
<dbReference type="EC" id="3.1.4.3" evidence="1"/>
<protein>
    <recommendedName>
        <fullName evidence="2">Phospholipase C</fullName>
        <ecNumber evidence="1">3.1.4.3</ecNumber>
    </recommendedName>
    <alternativeName>
        <fullName evidence="8">Phosphatidylcholine cholinephosphohydrolase</fullName>
    </alternativeName>
</protein>
<dbReference type="InterPro" id="IPR029002">
    <property type="entry name" value="PLPC/GPLD1"/>
</dbReference>
<dbReference type="RefSeq" id="WP_035131377.1">
    <property type="nucleotide sequence ID" value="NZ_JBQHQR010000007.1"/>
</dbReference>
<dbReference type="GO" id="GO:0008270">
    <property type="term" value="F:zinc ion binding"/>
    <property type="evidence" value="ECO:0007669"/>
    <property type="project" value="InterPro"/>
</dbReference>
<evidence type="ECO:0000313" key="11">
    <source>
        <dbReference type="Proteomes" id="UP000028542"/>
    </source>
</evidence>
<keyword evidence="3" id="KW-0964">Secreted</keyword>
<evidence type="ECO:0000256" key="8">
    <source>
        <dbReference type="ARBA" id="ARBA00031285"/>
    </source>
</evidence>
<accession>A0A084JE03</accession>
<comment type="caution">
    <text evidence="10">The sequence shown here is derived from an EMBL/GenBank/DDBJ whole genome shotgun (WGS) entry which is preliminary data.</text>
</comment>
<gene>
    <name evidence="10" type="ORF">IO99_06245</name>
</gene>
<reference evidence="10 11" key="1">
    <citation type="submission" date="2014-07" db="EMBL/GenBank/DDBJ databases">
        <title>Draft genome of Clostridium sulfidigenes 113A isolated from sediments associated with methane hydrate from Krishna Godavari basin.</title>
        <authorList>
            <person name="Honkalas V.S."/>
            <person name="Dabir A.P."/>
            <person name="Arora P."/>
            <person name="Dhakephalkar P.K."/>
        </authorList>
    </citation>
    <scope>NUCLEOTIDE SEQUENCE [LARGE SCALE GENOMIC DNA]</scope>
    <source>
        <strain evidence="10 11">113A</strain>
    </source>
</reference>
<sequence>MKRLERTYNRTMTAFIKVANPIKKRIKKTECIVHKFINKEALRLLKQEGYTEEYHFFVKHLLDLNKGVKWADADLKSTNHFYHHEKGIGLYGFSNAKVECVKYYKASVFYGANSDMNKALFLLGAACHLVQDSTVPAHAMKNLKKHKPLESFIIDKVINGYKIPLKDPIITYGSPEKYVIENTKFAVKTAKSFESIRIKENRFNEIADVILLRACTTTAGLLIDFYNTLKIIESKSED</sequence>
<name>A0A084JE03_9CLOT</name>
<organism evidence="10 11">
    <name type="scientific">Clostridium sulfidigenes</name>
    <dbReference type="NCBI Taxonomy" id="318464"/>
    <lineage>
        <taxon>Bacteria</taxon>
        <taxon>Bacillati</taxon>
        <taxon>Bacillota</taxon>
        <taxon>Clostridia</taxon>
        <taxon>Eubacteriales</taxon>
        <taxon>Clostridiaceae</taxon>
        <taxon>Clostridium</taxon>
    </lineage>
</organism>
<evidence type="ECO:0000313" key="10">
    <source>
        <dbReference type="EMBL" id="KEZ87187.1"/>
    </source>
</evidence>
<dbReference type="Proteomes" id="UP000028542">
    <property type="component" value="Unassembled WGS sequence"/>
</dbReference>
<dbReference type="AlphaFoldDB" id="A0A084JE03"/>
<keyword evidence="5" id="KW-0732">Signal</keyword>
<dbReference type="Pfam" id="PF00882">
    <property type="entry name" value="Zn_dep_PLPC"/>
    <property type="match status" value="1"/>
</dbReference>
<dbReference type="CDD" id="cd11009">
    <property type="entry name" value="Zn_dep_PLPC"/>
    <property type="match status" value="1"/>
</dbReference>
<keyword evidence="7" id="KW-0862">Zinc</keyword>